<organism evidence="5">
    <name type="scientific">Notodromas monacha</name>
    <dbReference type="NCBI Taxonomy" id="399045"/>
    <lineage>
        <taxon>Eukaryota</taxon>
        <taxon>Metazoa</taxon>
        <taxon>Ecdysozoa</taxon>
        <taxon>Arthropoda</taxon>
        <taxon>Crustacea</taxon>
        <taxon>Oligostraca</taxon>
        <taxon>Ostracoda</taxon>
        <taxon>Podocopa</taxon>
        <taxon>Podocopida</taxon>
        <taxon>Cypridocopina</taxon>
        <taxon>Cypridoidea</taxon>
        <taxon>Cyprididae</taxon>
        <taxon>Notodromas</taxon>
    </lineage>
</organism>
<dbReference type="Proteomes" id="UP000678499">
    <property type="component" value="Unassembled WGS sequence"/>
</dbReference>
<feature type="region of interest" description="Disordered" evidence="3">
    <location>
        <begin position="89"/>
        <end position="109"/>
    </location>
</feature>
<dbReference type="PANTHER" id="PTHR12236">
    <property type="entry name" value="STRUCTURAL CONTITUENT OF CUTICLE"/>
    <property type="match status" value="1"/>
</dbReference>
<keyword evidence="6" id="KW-1185">Reference proteome</keyword>
<feature type="region of interest" description="Disordered" evidence="3">
    <location>
        <begin position="156"/>
        <end position="183"/>
    </location>
</feature>
<feature type="compositionally biased region" description="Low complexity" evidence="3">
    <location>
        <begin position="231"/>
        <end position="241"/>
    </location>
</feature>
<dbReference type="AlphaFoldDB" id="A0A7R9GFY9"/>
<dbReference type="Pfam" id="PF00379">
    <property type="entry name" value="Chitin_bind_4"/>
    <property type="match status" value="1"/>
</dbReference>
<feature type="chain" id="PRO_5036403296" description="Pro-resilin" evidence="4">
    <location>
        <begin position="21"/>
        <end position="241"/>
    </location>
</feature>
<accession>A0A7R9GFY9</accession>
<sequence>MAIRSLLALAVLSSIAIANALPQQYYFVRGNAERREDTGEKSAEVSVEAPEPRRTVYASRPRERYQQASHSDEYDDGFSYRVRAHGGKSYGGGYKSGSGENNKSYGGGHSGSAEFGHSETRKQFYLFFILEGPSTFRLFSYRVRAHGGKSYGGGYKSGSGENNKSYGGGHSGSAEFGHSETRDGQKTTGAYFVELPDGRLQRVDYFVDGYSGYVARVSYSGGKDDSGETQAAAAAATDAEK</sequence>
<evidence type="ECO:0000256" key="4">
    <source>
        <dbReference type="SAM" id="SignalP"/>
    </source>
</evidence>
<keyword evidence="4" id="KW-0732">Signal</keyword>
<dbReference type="GO" id="GO:0042302">
    <property type="term" value="F:structural constituent of cuticle"/>
    <property type="evidence" value="ECO:0007669"/>
    <property type="project" value="UniProtKB-UniRule"/>
</dbReference>
<evidence type="ECO:0008006" key="7">
    <source>
        <dbReference type="Google" id="ProtNLM"/>
    </source>
</evidence>
<evidence type="ECO:0000256" key="3">
    <source>
        <dbReference type="SAM" id="MobiDB-lite"/>
    </source>
</evidence>
<dbReference type="OrthoDB" id="6884310at2759"/>
<evidence type="ECO:0000313" key="6">
    <source>
        <dbReference type="Proteomes" id="UP000678499"/>
    </source>
</evidence>
<dbReference type="GO" id="GO:0031012">
    <property type="term" value="C:extracellular matrix"/>
    <property type="evidence" value="ECO:0007669"/>
    <property type="project" value="TreeGrafter"/>
</dbReference>
<evidence type="ECO:0000256" key="2">
    <source>
        <dbReference type="PROSITE-ProRule" id="PRU00497"/>
    </source>
</evidence>
<keyword evidence="1 2" id="KW-0193">Cuticle</keyword>
<dbReference type="PANTHER" id="PTHR12236:SF79">
    <property type="entry name" value="CUTICULAR PROTEIN 50CB-RELATED"/>
    <property type="match status" value="1"/>
</dbReference>
<reference evidence="5" key="1">
    <citation type="submission" date="2020-11" db="EMBL/GenBank/DDBJ databases">
        <authorList>
            <person name="Tran Van P."/>
        </authorList>
    </citation>
    <scope>NUCLEOTIDE SEQUENCE</scope>
</reference>
<dbReference type="EMBL" id="CAJPEX010002647">
    <property type="protein sequence ID" value="CAG0921287.1"/>
    <property type="molecule type" value="Genomic_DNA"/>
</dbReference>
<protein>
    <recommendedName>
        <fullName evidence="7">Pro-resilin</fullName>
    </recommendedName>
</protein>
<name>A0A7R9GFY9_9CRUS</name>
<dbReference type="GO" id="GO:0005615">
    <property type="term" value="C:extracellular space"/>
    <property type="evidence" value="ECO:0007669"/>
    <property type="project" value="TreeGrafter"/>
</dbReference>
<dbReference type="EMBL" id="OA884684">
    <property type="protein sequence ID" value="CAD7281135.1"/>
    <property type="molecule type" value="Genomic_DNA"/>
</dbReference>
<evidence type="ECO:0000313" key="5">
    <source>
        <dbReference type="EMBL" id="CAD7281135.1"/>
    </source>
</evidence>
<dbReference type="InterPro" id="IPR000618">
    <property type="entry name" value="Insect_cuticle"/>
</dbReference>
<feature type="signal peptide" evidence="4">
    <location>
        <begin position="1"/>
        <end position="20"/>
    </location>
</feature>
<dbReference type="PROSITE" id="PS51155">
    <property type="entry name" value="CHIT_BIND_RR_2"/>
    <property type="match status" value="1"/>
</dbReference>
<evidence type="ECO:0000256" key="1">
    <source>
        <dbReference type="ARBA" id="ARBA00022460"/>
    </source>
</evidence>
<dbReference type="InterPro" id="IPR051217">
    <property type="entry name" value="Insect_Cuticle_Struc_Prot"/>
</dbReference>
<gene>
    <name evidence="5" type="ORF">NMOB1V02_LOCUS8787</name>
</gene>
<proteinExistence type="predicted"/>
<feature type="region of interest" description="Disordered" evidence="3">
    <location>
        <begin position="221"/>
        <end position="241"/>
    </location>
</feature>